<comment type="caution">
    <text evidence="4">The sequence shown here is derived from an EMBL/GenBank/DDBJ whole genome shotgun (WGS) entry which is preliminary data.</text>
</comment>
<organism evidence="4 5">
    <name type="scientific">Heracleum sosnowskyi</name>
    <dbReference type="NCBI Taxonomy" id="360622"/>
    <lineage>
        <taxon>Eukaryota</taxon>
        <taxon>Viridiplantae</taxon>
        <taxon>Streptophyta</taxon>
        <taxon>Embryophyta</taxon>
        <taxon>Tracheophyta</taxon>
        <taxon>Spermatophyta</taxon>
        <taxon>Magnoliopsida</taxon>
        <taxon>eudicotyledons</taxon>
        <taxon>Gunneridae</taxon>
        <taxon>Pentapetalae</taxon>
        <taxon>asterids</taxon>
        <taxon>campanulids</taxon>
        <taxon>Apiales</taxon>
        <taxon>Apiaceae</taxon>
        <taxon>Apioideae</taxon>
        <taxon>apioid superclade</taxon>
        <taxon>Tordylieae</taxon>
        <taxon>Tordyliinae</taxon>
        <taxon>Heracleum</taxon>
    </lineage>
</organism>
<name>A0AAD8N5P1_9APIA</name>
<gene>
    <name evidence="4" type="ORF">POM88_005581</name>
</gene>
<sequence length="154" mass="17397">MALSGCFVRGIGIISRSIECRKSFMRLKSALTSPQLFVSGVSSSTTDEKIREAFARFRNLVEAKVIKDRLSGRSKGFAIVTYDNLQQAEKARRRMNFARLGDTVLIVESELEFSQEEEPVIPKPGCSVYLDLDDMDESQGIISFYFNIRYYGSV</sequence>
<dbReference type="InterPro" id="IPR035979">
    <property type="entry name" value="RBD_domain_sf"/>
</dbReference>
<accession>A0AAD8N5P1</accession>
<reference evidence="4" key="1">
    <citation type="submission" date="2023-02" db="EMBL/GenBank/DDBJ databases">
        <title>Genome of toxic invasive species Heracleum sosnowskyi carries increased number of genes despite the absence of recent whole-genome duplications.</title>
        <authorList>
            <person name="Schelkunov M."/>
            <person name="Shtratnikova V."/>
            <person name="Makarenko M."/>
            <person name="Klepikova A."/>
            <person name="Omelchenko D."/>
            <person name="Novikova G."/>
            <person name="Obukhova E."/>
            <person name="Bogdanov V."/>
            <person name="Penin A."/>
            <person name="Logacheva M."/>
        </authorList>
    </citation>
    <scope>NUCLEOTIDE SEQUENCE</scope>
    <source>
        <strain evidence="4">Hsosn_3</strain>
        <tissue evidence="4">Leaf</tissue>
    </source>
</reference>
<reference evidence="4" key="2">
    <citation type="submission" date="2023-05" db="EMBL/GenBank/DDBJ databases">
        <authorList>
            <person name="Schelkunov M.I."/>
        </authorList>
    </citation>
    <scope>NUCLEOTIDE SEQUENCE</scope>
    <source>
        <strain evidence="4">Hsosn_3</strain>
        <tissue evidence="4">Leaf</tissue>
    </source>
</reference>
<dbReference type="Proteomes" id="UP001237642">
    <property type="component" value="Unassembled WGS sequence"/>
</dbReference>
<dbReference type="GO" id="GO:0003723">
    <property type="term" value="F:RNA binding"/>
    <property type="evidence" value="ECO:0007669"/>
    <property type="project" value="UniProtKB-UniRule"/>
</dbReference>
<dbReference type="SUPFAM" id="SSF54928">
    <property type="entry name" value="RNA-binding domain, RBD"/>
    <property type="match status" value="1"/>
</dbReference>
<dbReference type="PANTHER" id="PTHR48029">
    <property type="entry name" value="NUCLEOLAR PROTEIN 8"/>
    <property type="match status" value="1"/>
</dbReference>
<evidence type="ECO:0000256" key="1">
    <source>
        <dbReference type="ARBA" id="ARBA00022884"/>
    </source>
</evidence>
<dbReference type="Pfam" id="PF00076">
    <property type="entry name" value="RRM_1"/>
    <property type="match status" value="1"/>
</dbReference>
<proteinExistence type="predicted"/>
<dbReference type="EMBL" id="JAUIZM010000002">
    <property type="protein sequence ID" value="KAK1395718.1"/>
    <property type="molecule type" value="Genomic_DNA"/>
</dbReference>
<dbReference type="PANTHER" id="PTHR48029:SF3">
    <property type="entry name" value="RNA-BINDING (RRM_RBD_RNP MOTIFS) FAMILY PROTEIN"/>
    <property type="match status" value="1"/>
</dbReference>
<evidence type="ECO:0000313" key="5">
    <source>
        <dbReference type="Proteomes" id="UP001237642"/>
    </source>
</evidence>
<keyword evidence="1 2" id="KW-0694">RNA-binding</keyword>
<feature type="domain" description="RRM" evidence="3">
    <location>
        <begin position="34"/>
        <end position="112"/>
    </location>
</feature>
<dbReference type="CDD" id="cd00590">
    <property type="entry name" value="RRM_SF"/>
    <property type="match status" value="1"/>
</dbReference>
<evidence type="ECO:0000259" key="3">
    <source>
        <dbReference type="PROSITE" id="PS50102"/>
    </source>
</evidence>
<keyword evidence="5" id="KW-1185">Reference proteome</keyword>
<dbReference type="AlphaFoldDB" id="A0AAD8N5P1"/>
<dbReference type="InterPro" id="IPR000504">
    <property type="entry name" value="RRM_dom"/>
</dbReference>
<dbReference type="PROSITE" id="PS50102">
    <property type="entry name" value="RRM"/>
    <property type="match status" value="1"/>
</dbReference>
<dbReference type="InterPro" id="IPR012677">
    <property type="entry name" value="Nucleotide-bd_a/b_plait_sf"/>
</dbReference>
<dbReference type="Gene3D" id="3.30.70.330">
    <property type="match status" value="1"/>
</dbReference>
<protein>
    <submittedName>
        <fullName evidence="4">RRM domain-containing protein</fullName>
    </submittedName>
</protein>
<dbReference type="SMART" id="SM00360">
    <property type="entry name" value="RRM"/>
    <property type="match status" value="1"/>
</dbReference>
<evidence type="ECO:0000313" key="4">
    <source>
        <dbReference type="EMBL" id="KAK1395718.1"/>
    </source>
</evidence>
<evidence type="ECO:0000256" key="2">
    <source>
        <dbReference type="PROSITE-ProRule" id="PRU00176"/>
    </source>
</evidence>